<dbReference type="Gene3D" id="3.40.50.720">
    <property type="entry name" value="NAD(P)-binding Rossmann-like Domain"/>
    <property type="match status" value="1"/>
</dbReference>
<keyword evidence="4" id="KW-1185">Reference proteome</keyword>
<dbReference type="Proteomes" id="UP000799441">
    <property type="component" value="Unassembled WGS sequence"/>
</dbReference>
<keyword evidence="2" id="KW-0560">Oxidoreductase</keyword>
<dbReference type="EMBL" id="MU003823">
    <property type="protein sequence ID" value="KAF2718569.1"/>
    <property type="molecule type" value="Genomic_DNA"/>
</dbReference>
<gene>
    <name evidence="3" type="ORF">K431DRAFT_296839</name>
</gene>
<dbReference type="OrthoDB" id="1933717at2759"/>
<evidence type="ECO:0000256" key="2">
    <source>
        <dbReference type="ARBA" id="ARBA00023002"/>
    </source>
</evidence>
<dbReference type="PANTHER" id="PTHR42901:SF1">
    <property type="entry name" value="ALCOHOL DEHYDROGENASE"/>
    <property type="match status" value="1"/>
</dbReference>
<dbReference type="SUPFAM" id="SSF51735">
    <property type="entry name" value="NAD(P)-binding Rossmann-fold domains"/>
    <property type="match status" value="1"/>
</dbReference>
<evidence type="ECO:0000313" key="4">
    <source>
        <dbReference type="Proteomes" id="UP000799441"/>
    </source>
</evidence>
<dbReference type="Pfam" id="PF00106">
    <property type="entry name" value="adh_short"/>
    <property type="match status" value="1"/>
</dbReference>
<sequence>MSGFDASAIDPKRPWPSFTPTYHHDVYPAIDPTQPALDCSDKVVLITGAGSGIGKGIALAFAQAHAKGIALLGRTTSTLESCAAEVTTTSEGRTATFVCTADITKQDEVQAALAAAARHLGNRIDVLVSNAGGVRAGGPLADIDIGGVWQTYELNVLGPLIVTQAFRKLVPTSAAPDSPRTVVSIPSGAAHLPYAPGGIAYSTSKLANAKIVEYLHHEHPTWGVFNMQPGVVDTELARAAGRKAPDSPALPGGFAVWLAAHPDARYLNGRFIWSNWDIDEVLQRKDEIVARDLLTLGLKGWAEDTPVEHLVLTAKALHRNADKK</sequence>
<dbReference type="AlphaFoldDB" id="A0A9P4Q2H3"/>
<comment type="similarity">
    <text evidence="1">Belongs to the short-chain dehydrogenases/reductases (SDR) family.</text>
</comment>
<evidence type="ECO:0000313" key="3">
    <source>
        <dbReference type="EMBL" id="KAF2718569.1"/>
    </source>
</evidence>
<dbReference type="CDD" id="cd05233">
    <property type="entry name" value="SDR_c"/>
    <property type="match status" value="1"/>
</dbReference>
<reference evidence="3" key="1">
    <citation type="journal article" date="2020" name="Stud. Mycol.">
        <title>101 Dothideomycetes genomes: a test case for predicting lifestyles and emergence of pathogens.</title>
        <authorList>
            <person name="Haridas S."/>
            <person name="Albert R."/>
            <person name="Binder M."/>
            <person name="Bloem J."/>
            <person name="Labutti K."/>
            <person name="Salamov A."/>
            <person name="Andreopoulos B."/>
            <person name="Baker S."/>
            <person name="Barry K."/>
            <person name="Bills G."/>
            <person name="Bluhm B."/>
            <person name="Cannon C."/>
            <person name="Castanera R."/>
            <person name="Culley D."/>
            <person name="Daum C."/>
            <person name="Ezra D."/>
            <person name="Gonzalez J."/>
            <person name="Henrissat B."/>
            <person name="Kuo A."/>
            <person name="Liang C."/>
            <person name="Lipzen A."/>
            <person name="Lutzoni F."/>
            <person name="Magnuson J."/>
            <person name="Mondo S."/>
            <person name="Nolan M."/>
            <person name="Ohm R."/>
            <person name="Pangilinan J."/>
            <person name="Park H.-J."/>
            <person name="Ramirez L."/>
            <person name="Alfaro M."/>
            <person name="Sun H."/>
            <person name="Tritt A."/>
            <person name="Yoshinaga Y."/>
            <person name="Zwiers L.-H."/>
            <person name="Turgeon B."/>
            <person name="Goodwin S."/>
            <person name="Spatafora J."/>
            <person name="Crous P."/>
            <person name="Grigoriev I."/>
        </authorList>
    </citation>
    <scope>NUCLEOTIDE SEQUENCE</scope>
    <source>
        <strain evidence="3">CBS 116435</strain>
    </source>
</reference>
<organism evidence="3 4">
    <name type="scientific">Polychaeton citri CBS 116435</name>
    <dbReference type="NCBI Taxonomy" id="1314669"/>
    <lineage>
        <taxon>Eukaryota</taxon>
        <taxon>Fungi</taxon>
        <taxon>Dikarya</taxon>
        <taxon>Ascomycota</taxon>
        <taxon>Pezizomycotina</taxon>
        <taxon>Dothideomycetes</taxon>
        <taxon>Dothideomycetidae</taxon>
        <taxon>Capnodiales</taxon>
        <taxon>Capnodiaceae</taxon>
        <taxon>Polychaeton</taxon>
    </lineage>
</organism>
<dbReference type="InterPro" id="IPR036291">
    <property type="entry name" value="NAD(P)-bd_dom_sf"/>
</dbReference>
<proteinExistence type="inferred from homology"/>
<protein>
    <submittedName>
        <fullName evidence="3">NAD(P)-binding protein</fullName>
    </submittedName>
</protein>
<comment type="caution">
    <text evidence="3">The sequence shown here is derived from an EMBL/GenBank/DDBJ whole genome shotgun (WGS) entry which is preliminary data.</text>
</comment>
<accession>A0A9P4Q2H3</accession>
<dbReference type="PANTHER" id="PTHR42901">
    <property type="entry name" value="ALCOHOL DEHYDROGENASE"/>
    <property type="match status" value="1"/>
</dbReference>
<evidence type="ECO:0000256" key="1">
    <source>
        <dbReference type="ARBA" id="ARBA00006484"/>
    </source>
</evidence>
<name>A0A9P4Q2H3_9PEZI</name>
<dbReference type="PRINTS" id="PR00081">
    <property type="entry name" value="GDHRDH"/>
</dbReference>
<dbReference type="InterPro" id="IPR002347">
    <property type="entry name" value="SDR_fam"/>
</dbReference>
<dbReference type="GO" id="GO:0016491">
    <property type="term" value="F:oxidoreductase activity"/>
    <property type="evidence" value="ECO:0007669"/>
    <property type="project" value="UniProtKB-KW"/>
</dbReference>